<feature type="transmembrane region" description="Helical" evidence="2">
    <location>
        <begin position="181"/>
        <end position="200"/>
    </location>
</feature>
<proteinExistence type="predicted"/>
<evidence type="ECO:0000256" key="2">
    <source>
        <dbReference type="SAM" id="Phobius"/>
    </source>
</evidence>
<feature type="region of interest" description="Disordered" evidence="1">
    <location>
        <begin position="233"/>
        <end position="266"/>
    </location>
</feature>
<comment type="caution">
    <text evidence="3">The sequence shown here is derived from an EMBL/GenBank/DDBJ whole genome shotgun (WGS) entry which is preliminary data.</text>
</comment>
<evidence type="ECO:0000313" key="4">
    <source>
        <dbReference type="Proteomes" id="UP000797356"/>
    </source>
</evidence>
<gene>
    <name evidence="3" type="ORF">COCNU_09G004130</name>
</gene>
<accession>A0A8K0IJU6</accession>
<feature type="compositionally biased region" description="Basic and acidic residues" evidence="1">
    <location>
        <begin position="253"/>
        <end position="262"/>
    </location>
</feature>
<reference evidence="3" key="2">
    <citation type="submission" date="2019-07" db="EMBL/GenBank/DDBJ databases">
        <authorList>
            <person name="Yang Y."/>
            <person name="Bocs S."/>
            <person name="Baudouin L."/>
        </authorList>
    </citation>
    <scope>NUCLEOTIDE SEQUENCE</scope>
    <source>
        <tissue evidence="3">Spear leaf of Hainan Tall coconut</tissue>
    </source>
</reference>
<name>A0A8K0IJU6_COCNU</name>
<dbReference type="Proteomes" id="UP000797356">
    <property type="component" value="Chromosome 9"/>
</dbReference>
<keyword evidence="2" id="KW-0472">Membrane</keyword>
<protein>
    <submittedName>
        <fullName evidence="3">Tobamovirus multiplication protein 2A</fullName>
    </submittedName>
</protein>
<evidence type="ECO:0000256" key="1">
    <source>
        <dbReference type="SAM" id="MobiDB-lite"/>
    </source>
</evidence>
<evidence type="ECO:0000313" key="3">
    <source>
        <dbReference type="EMBL" id="KAG1360950.1"/>
    </source>
</evidence>
<dbReference type="EMBL" id="CM017880">
    <property type="protein sequence ID" value="KAG1360950.1"/>
    <property type="molecule type" value="Genomic_DNA"/>
</dbReference>
<keyword evidence="4" id="KW-1185">Reference proteome</keyword>
<reference evidence="3" key="1">
    <citation type="journal article" date="2017" name="Gigascience">
        <title>The genome draft of coconut (Cocos nucifera).</title>
        <authorList>
            <person name="Xiao Y."/>
            <person name="Xu P."/>
            <person name="Fan H."/>
            <person name="Baudouin L."/>
            <person name="Xia W."/>
            <person name="Bocs S."/>
            <person name="Xu J."/>
            <person name="Li Q."/>
            <person name="Guo A."/>
            <person name="Zhou L."/>
            <person name="Li J."/>
            <person name="Wu Y."/>
            <person name="Ma Z."/>
            <person name="Armero A."/>
            <person name="Issali A.E."/>
            <person name="Liu N."/>
            <person name="Peng M."/>
            <person name="Yang Y."/>
        </authorList>
    </citation>
    <scope>NUCLEOTIDE SEQUENCE</scope>
    <source>
        <tissue evidence="3">Spear leaf of Hainan Tall coconut</tissue>
    </source>
</reference>
<feature type="transmembrane region" description="Helical" evidence="2">
    <location>
        <begin position="81"/>
        <end position="101"/>
    </location>
</feature>
<organism evidence="3 4">
    <name type="scientific">Cocos nucifera</name>
    <name type="common">Coconut palm</name>
    <dbReference type="NCBI Taxonomy" id="13894"/>
    <lineage>
        <taxon>Eukaryota</taxon>
        <taxon>Viridiplantae</taxon>
        <taxon>Streptophyta</taxon>
        <taxon>Embryophyta</taxon>
        <taxon>Tracheophyta</taxon>
        <taxon>Spermatophyta</taxon>
        <taxon>Magnoliopsida</taxon>
        <taxon>Liliopsida</taxon>
        <taxon>Arecaceae</taxon>
        <taxon>Arecoideae</taxon>
        <taxon>Cocoseae</taxon>
        <taxon>Attaleinae</taxon>
        <taxon>Cocos</taxon>
    </lineage>
</organism>
<feature type="transmembrane region" description="Helical" evidence="2">
    <location>
        <begin position="13"/>
        <end position="34"/>
    </location>
</feature>
<sequence>MACRGCFECLLKLLNFVLTVAGLAMVGYGVYLLVEWNKVSSRGGEDPISPVSDNPVMLTLGRPMLLVVPVSTSFVDQLPKAWYFFFFLPFGIFGDVGMFVYGERFNFDVMETLPYMVVNGLDDNADDRTELVAKVESVIELAAAAFIFFDHSWKDAIPADKTGDFDMIYSFLKKNWKIAKWVALGAVILEALAFLLALMIRAANQPANYDSDDEYIAPRYGIHQPLINRQGLPPSGVPSLEHRPSRNDAWSQRMREKVRSPDEQPNMAFSSLLDLVSDLS</sequence>
<keyword evidence="2" id="KW-1133">Transmembrane helix</keyword>
<dbReference type="OrthoDB" id="432835at2759"/>
<keyword evidence="2" id="KW-0812">Transmembrane</keyword>
<dbReference type="AlphaFoldDB" id="A0A8K0IJU6"/>